<evidence type="ECO:0000313" key="4">
    <source>
        <dbReference type="Proteomes" id="UP000790580"/>
    </source>
</evidence>
<dbReference type="InterPro" id="IPR038375">
    <property type="entry name" value="NDUFAF7_sf"/>
</dbReference>
<dbReference type="Pfam" id="PF02636">
    <property type="entry name" value="Methyltransf_28"/>
    <property type="match status" value="1"/>
</dbReference>
<dbReference type="Proteomes" id="UP000790580">
    <property type="component" value="Unassembled WGS sequence"/>
</dbReference>
<evidence type="ECO:0000256" key="2">
    <source>
        <dbReference type="ARBA" id="ARBA00022679"/>
    </source>
</evidence>
<dbReference type="RefSeq" id="WP_088074858.1">
    <property type="nucleotide sequence ID" value="NZ_JAHQCR010000088.1"/>
</dbReference>
<evidence type="ECO:0000256" key="1">
    <source>
        <dbReference type="ARBA" id="ARBA00022603"/>
    </source>
</evidence>
<dbReference type="SUPFAM" id="SSF53335">
    <property type="entry name" value="S-adenosyl-L-methionine-dependent methyltransferases"/>
    <property type="match status" value="1"/>
</dbReference>
<dbReference type="PANTHER" id="PTHR12049">
    <property type="entry name" value="PROTEIN ARGININE METHYLTRANSFERASE NDUFAF7, MITOCHONDRIAL"/>
    <property type="match status" value="1"/>
</dbReference>
<reference evidence="3 4" key="1">
    <citation type="submission" date="2021-06" db="EMBL/GenBank/DDBJ databases">
        <title>Bacillus sp. RD4P76, an endophyte from a halophyte.</title>
        <authorList>
            <person name="Sun J.-Q."/>
        </authorList>
    </citation>
    <scope>NUCLEOTIDE SEQUENCE [LARGE SCALE GENOMIC DNA]</scope>
    <source>
        <strain evidence="3 4">JCM 17098</strain>
    </source>
</reference>
<gene>
    <name evidence="3" type="ORF">KS407_22525</name>
</gene>
<keyword evidence="4" id="KW-1185">Reference proteome</keyword>
<dbReference type="GO" id="GO:0008168">
    <property type="term" value="F:methyltransferase activity"/>
    <property type="evidence" value="ECO:0007669"/>
    <property type="project" value="UniProtKB-KW"/>
</dbReference>
<accession>A0ABS6K024</accession>
<protein>
    <submittedName>
        <fullName evidence="3">SAM-dependent methyltransferase</fullName>
        <ecNumber evidence="3">2.1.1.-</ecNumber>
    </submittedName>
</protein>
<dbReference type="PANTHER" id="PTHR12049:SF7">
    <property type="entry name" value="PROTEIN ARGININE METHYLTRANSFERASE NDUFAF7, MITOCHONDRIAL"/>
    <property type="match status" value="1"/>
</dbReference>
<dbReference type="EMBL" id="JAHQCR010000088">
    <property type="protein sequence ID" value="MBU9724202.1"/>
    <property type="molecule type" value="Genomic_DNA"/>
</dbReference>
<name>A0ABS6K024_9BACI</name>
<evidence type="ECO:0000313" key="3">
    <source>
        <dbReference type="EMBL" id="MBU9724202.1"/>
    </source>
</evidence>
<proteinExistence type="predicted"/>
<keyword evidence="1 3" id="KW-0489">Methyltransferase</keyword>
<dbReference type="InterPro" id="IPR003788">
    <property type="entry name" value="NDUFAF7"/>
</dbReference>
<organism evidence="3 4">
    <name type="scientific">Evansella alkalicola</name>
    <dbReference type="NCBI Taxonomy" id="745819"/>
    <lineage>
        <taxon>Bacteria</taxon>
        <taxon>Bacillati</taxon>
        <taxon>Bacillota</taxon>
        <taxon>Bacilli</taxon>
        <taxon>Bacillales</taxon>
        <taxon>Bacillaceae</taxon>
        <taxon>Evansella</taxon>
    </lineage>
</organism>
<dbReference type="InterPro" id="IPR029063">
    <property type="entry name" value="SAM-dependent_MTases_sf"/>
</dbReference>
<dbReference type="GO" id="GO:0032259">
    <property type="term" value="P:methylation"/>
    <property type="evidence" value="ECO:0007669"/>
    <property type="project" value="UniProtKB-KW"/>
</dbReference>
<keyword evidence="2 3" id="KW-0808">Transferase</keyword>
<dbReference type="Gene3D" id="3.40.50.12710">
    <property type="match status" value="1"/>
</dbReference>
<comment type="caution">
    <text evidence="3">The sequence shown here is derived from an EMBL/GenBank/DDBJ whole genome shotgun (WGS) entry which is preliminary data.</text>
</comment>
<dbReference type="EC" id="2.1.1.-" evidence="3"/>
<sequence length="376" mass="43665">MGDILQKLSQRSTPPWSYSTFMDTALYDKEIGYYMKTNRKLGKEGDFYTSNHVHPVFPKTCARFFADVIQKEGLDPSICEWGAGDGRFAKSALTYFKEKEEALFENMHYLIIEASPYHQETLKIALGEFEDKVKVYSTYKEMVSDHPSFSGVIFSNELLDAFPVKVVEKEKDQLFEVKLEEVEGELKEVLYQADEELEKWLEQYGPSLPNHYRTEINFSMKEWLEEVAPWLERGIIVTIDYGYTNEELLAPERREGSLRGYYKHEMIHNPLKHPGNMDLTSHVQWDAYKKIISSYMTEVVHTSQDKFLLKAGLFTFLEEVKDFNPFSDTYKLNRAIQSLVQPGGISSAFQVNVNGKGLSCMEEYAFFNEDPYEWKG</sequence>